<organism evidence="2 3">
    <name type="scientific">Caenorhabditis auriculariae</name>
    <dbReference type="NCBI Taxonomy" id="2777116"/>
    <lineage>
        <taxon>Eukaryota</taxon>
        <taxon>Metazoa</taxon>
        <taxon>Ecdysozoa</taxon>
        <taxon>Nematoda</taxon>
        <taxon>Chromadorea</taxon>
        <taxon>Rhabditida</taxon>
        <taxon>Rhabditina</taxon>
        <taxon>Rhabditomorpha</taxon>
        <taxon>Rhabditoidea</taxon>
        <taxon>Rhabditidae</taxon>
        <taxon>Peloderinae</taxon>
        <taxon>Caenorhabditis</taxon>
    </lineage>
</organism>
<dbReference type="AlphaFoldDB" id="A0A8S1HIZ0"/>
<gene>
    <name evidence="2" type="ORF">CAUJ_LOCUS11164</name>
</gene>
<protein>
    <submittedName>
        <fullName evidence="2">Uncharacterized protein</fullName>
    </submittedName>
</protein>
<proteinExistence type="predicted"/>
<feature type="signal peptide" evidence="1">
    <location>
        <begin position="1"/>
        <end position="20"/>
    </location>
</feature>
<reference evidence="2" key="1">
    <citation type="submission" date="2020-10" db="EMBL/GenBank/DDBJ databases">
        <authorList>
            <person name="Kikuchi T."/>
        </authorList>
    </citation>
    <scope>NUCLEOTIDE SEQUENCE</scope>
    <source>
        <strain evidence="2">NKZ352</strain>
    </source>
</reference>
<name>A0A8S1HIZ0_9PELO</name>
<accession>A0A8S1HIZ0</accession>
<keyword evidence="3" id="KW-1185">Reference proteome</keyword>
<evidence type="ECO:0000256" key="1">
    <source>
        <dbReference type="SAM" id="SignalP"/>
    </source>
</evidence>
<sequence>MSRAWALVASLALLGPLVSAVSTYVEVPQETTVNGTEYSISELTSKLFVRTDEFELNATSCLQYSFHFKERRVRSVRHLLMTHW</sequence>
<feature type="chain" id="PRO_5035847910" evidence="1">
    <location>
        <begin position="21"/>
        <end position="84"/>
    </location>
</feature>
<evidence type="ECO:0000313" key="2">
    <source>
        <dbReference type="EMBL" id="CAD6195245.1"/>
    </source>
</evidence>
<evidence type="ECO:0000313" key="3">
    <source>
        <dbReference type="Proteomes" id="UP000835052"/>
    </source>
</evidence>
<keyword evidence="1" id="KW-0732">Signal</keyword>
<dbReference type="EMBL" id="CAJGYM010000053">
    <property type="protein sequence ID" value="CAD6195245.1"/>
    <property type="molecule type" value="Genomic_DNA"/>
</dbReference>
<comment type="caution">
    <text evidence="2">The sequence shown here is derived from an EMBL/GenBank/DDBJ whole genome shotgun (WGS) entry which is preliminary data.</text>
</comment>
<dbReference type="Proteomes" id="UP000835052">
    <property type="component" value="Unassembled WGS sequence"/>
</dbReference>